<evidence type="ECO:0000313" key="3">
    <source>
        <dbReference type="Proteomes" id="UP001162483"/>
    </source>
</evidence>
<evidence type="ECO:0000313" key="2">
    <source>
        <dbReference type="EMBL" id="CAI9571319.1"/>
    </source>
</evidence>
<feature type="domain" description="U3 small nucleolar RNA-associated protein 20" evidence="1">
    <location>
        <begin position="1"/>
        <end position="158"/>
    </location>
</feature>
<dbReference type="Pfam" id="PF20416">
    <property type="entry name" value="UTP20"/>
    <property type="match status" value="1"/>
</dbReference>
<evidence type="ECO:0000259" key="1">
    <source>
        <dbReference type="Pfam" id="PF20416"/>
    </source>
</evidence>
<proteinExistence type="predicted"/>
<sequence>METLGSRYLHYVLKEMQTVLVKGYQVHVLTFSVNLLLKGLTASLKSGDLDGCIETLIQIFNNELFGDIADEKEVRGIVSKIMEARSSKSYDSYELLAHFIGKDQVVKLILPLKEVLEKTTSLKVARKVHEAFRRIVFGLVANEDMSAESILLLSYGLISENLPLLTEKDKNKNSEMLPPDPRLMPQSCLLIQPPPPRGGRKAAVSRKTNMHVLVDTGLRVSVNRQ</sequence>
<gene>
    <name evidence="2" type="ORF">SPARVUS_LOCUS7227974</name>
</gene>
<dbReference type="Proteomes" id="UP001162483">
    <property type="component" value="Unassembled WGS sequence"/>
</dbReference>
<protein>
    <recommendedName>
        <fullName evidence="1">U3 small nucleolar RNA-associated protein 20 domain-containing protein</fullName>
    </recommendedName>
</protein>
<organism evidence="2 3">
    <name type="scientific">Staurois parvus</name>
    <dbReference type="NCBI Taxonomy" id="386267"/>
    <lineage>
        <taxon>Eukaryota</taxon>
        <taxon>Metazoa</taxon>
        <taxon>Chordata</taxon>
        <taxon>Craniata</taxon>
        <taxon>Vertebrata</taxon>
        <taxon>Euteleostomi</taxon>
        <taxon>Amphibia</taxon>
        <taxon>Batrachia</taxon>
        <taxon>Anura</taxon>
        <taxon>Neobatrachia</taxon>
        <taxon>Ranoidea</taxon>
        <taxon>Ranidae</taxon>
        <taxon>Staurois</taxon>
    </lineage>
</organism>
<name>A0ABN9DFD2_9NEOB</name>
<dbReference type="InterPro" id="IPR046523">
    <property type="entry name" value="UTP20_dom"/>
</dbReference>
<comment type="caution">
    <text evidence="2">The sequence shown here is derived from an EMBL/GenBank/DDBJ whole genome shotgun (WGS) entry which is preliminary data.</text>
</comment>
<accession>A0ABN9DFD2</accession>
<dbReference type="PANTHER" id="PTHR17695">
    <property type="entry name" value="SMALL SUBUNIT PROCESSOME COMPONENT 20 HOMOLOG"/>
    <property type="match status" value="1"/>
</dbReference>
<reference evidence="2" key="1">
    <citation type="submission" date="2023-05" db="EMBL/GenBank/DDBJ databases">
        <authorList>
            <person name="Stuckert A."/>
        </authorList>
    </citation>
    <scope>NUCLEOTIDE SEQUENCE</scope>
</reference>
<dbReference type="InterPro" id="IPR052575">
    <property type="entry name" value="SSU_processome_comp_20"/>
</dbReference>
<keyword evidence="3" id="KW-1185">Reference proteome</keyword>
<dbReference type="EMBL" id="CATNWA010014393">
    <property type="protein sequence ID" value="CAI9571319.1"/>
    <property type="molecule type" value="Genomic_DNA"/>
</dbReference>
<dbReference type="PANTHER" id="PTHR17695:SF11">
    <property type="entry name" value="SMALL SUBUNIT PROCESSOME COMPONENT 20 HOMOLOG"/>
    <property type="match status" value="1"/>
</dbReference>